<proteinExistence type="predicted"/>
<keyword evidence="1" id="KW-0812">Transmembrane</keyword>
<dbReference type="AlphaFoldDB" id="A0A9D4RLR7"/>
<organism evidence="2 3">
    <name type="scientific">Dreissena polymorpha</name>
    <name type="common">Zebra mussel</name>
    <name type="synonym">Mytilus polymorpha</name>
    <dbReference type="NCBI Taxonomy" id="45954"/>
    <lineage>
        <taxon>Eukaryota</taxon>
        <taxon>Metazoa</taxon>
        <taxon>Spiralia</taxon>
        <taxon>Lophotrochozoa</taxon>
        <taxon>Mollusca</taxon>
        <taxon>Bivalvia</taxon>
        <taxon>Autobranchia</taxon>
        <taxon>Heteroconchia</taxon>
        <taxon>Euheterodonta</taxon>
        <taxon>Imparidentia</taxon>
        <taxon>Neoheterodontei</taxon>
        <taxon>Myida</taxon>
        <taxon>Dreissenoidea</taxon>
        <taxon>Dreissenidae</taxon>
        <taxon>Dreissena</taxon>
    </lineage>
</organism>
<protein>
    <submittedName>
        <fullName evidence="2">Uncharacterized protein</fullName>
    </submittedName>
</protein>
<reference evidence="2" key="1">
    <citation type="journal article" date="2019" name="bioRxiv">
        <title>The Genome of the Zebra Mussel, Dreissena polymorpha: A Resource for Invasive Species Research.</title>
        <authorList>
            <person name="McCartney M.A."/>
            <person name="Auch B."/>
            <person name="Kono T."/>
            <person name="Mallez S."/>
            <person name="Zhang Y."/>
            <person name="Obille A."/>
            <person name="Becker A."/>
            <person name="Abrahante J.E."/>
            <person name="Garbe J."/>
            <person name="Badalamenti J.P."/>
            <person name="Herman A."/>
            <person name="Mangelson H."/>
            <person name="Liachko I."/>
            <person name="Sullivan S."/>
            <person name="Sone E.D."/>
            <person name="Koren S."/>
            <person name="Silverstein K.A.T."/>
            <person name="Beckman K.B."/>
            <person name="Gohl D.M."/>
        </authorList>
    </citation>
    <scope>NUCLEOTIDE SEQUENCE</scope>
    <source>
        <strain evidence="2">Duluth1</strain>
        <tissue evidence="2">Whole animal</tissue>
    </source>
</reference>
<keyword evidence="1" id="KW-1133">Transmembrane helix</keyword>
<gene>
    <name evidence="2" type="ORF">DPMN_034231</name>
</gene>
<comment type="caution">
    <text evidence="2">The sequence shown here is derived from an EMBL/GenBank/DDBJ whole genome shotgun (WGS) entry which is preliminary data.</text>
</comment>
<feature type="transmembrane region" description="Helical" evidence="1">
    <location>
        <begin position="21"/>
        <end position="45"/>
    </location>
</feature>
<evidence type="ECO:0000313" key="3">
    <source>
        <dbReference type="Proteomes" id="UP000828390"/>
    </source>
</evidence>
<dbReference type="Proteomes" id="UP000828390">
    <property type="component" value="Unassembled WGS sequence"/>
</dbReference>
<keyword evidence="1" id="KW-0472">Membrane</keyword>
<keyword evidence="3" id="KW-1185">Reference proteome</keyword>
<evidence type="ECO:0000256" key="1">
    <source>
        <dbReference type="SAM" id="Phobius"/>
    </source>
</evidence>
<name>A0A9D4RLR7_DREPO</name>
<evidence type="ECO:0000313" key="2">
    <source>
        <dbReference type="EMBL" id="KAH3871037.1"/>
    </source>
</evidence>
<dbReference type="EMBL" id="JAIWYP010000002">
    <property type="protein sequence ID" value="KAH3871037.1"/>
    <property type="molecule type" value="Genomic_DNA"/>
</dbReference>
<accession>A0A9D4RLR7</accession>
<sequence length="69" mass="7914">MRDLYSLYLVGKMMELLVQNLVSLAIAAVAMANLIWTSAVLVPSFDRVEPKYLKLVTFYSFSQFMVSWC</sequence>
<reference evidence="2" key="2">
    <citation type="submission" date="2020-11" db="EMBL/GenBank/DDBJ databases">
        <authorList>
            <person name="McCartney M.A."/>
            <person name="Auch B."/>
            <person name="Kono T."/>
            <person name="Mallez S."/>
            <person name="Becker A."/>
            <person name="Gohl D.M."/>
            <person name="Silverstein K.A.T."/>
            <person name="Koren S."/>
            <person name="Bechman K.B."/>
            <person name="Herman A."/>
            <person name="Abrahante J.E."/>
            <person name="Garbe J."/>
        </authorList>
    </citation>
    <scope>NUCLEOTIDE SEQUENCE</scope>
    <source>
        <strain evidence="2">Duluth1</strain>
        <tissue evidence="2">Whole animal</tissue>
    </source>
</reference>